<feature type="region of interest" description="Disordered" evidence="1">
    <location>
        <begin position="201"/>
        <end position="515"/>
    </location>
</feature>
<dbReference type="AlphaFoldDB" id="A0A5N6K9H1"/>
<organism evidence="2 3">
    <name type="scientific">Monilinia laxa</name>
    <name type="common">Brown rot fungus</name>
    <name type="synonym">Sclerotinia laxa</name>
    <dbReference type="NCBI Taxonomy" id="61186"/>
    <lineage>
        <taxon>Eukaryota</taxon>
        <taxon>Fungi</taxon>
        <taxon>Dikarya</taxon>
        <taxon>Ascomycota</taxon>
        <taxon>Pezizomycotina</taxon>
        <taxon>Leotiomycetes</taxon>
        <taxon>Helotiales</taxon>
        <taxon>Sclerotiniaceae</taxon>
        <taxon>Monilinia</taxon>
    </lineage>
</organism>
<name>A0A5N6K9H1_MONLA</name>
<evidence type="ECO:0000313" key="2">
    <source>
        <dbReference type="EMBL" id="KAB8299837.1"/>
    </source>
</evidence>
<evidence type="ECO:0000256" key="1">
    <source>
        <dbReference type="SAM" id="MobiDB-lite"/>
    </source>
</evidence>
<feature type="compositionally biased region" description="Basic and acidic residues" evidence="1">
    <location>
        <begin position="388"/>
        <end position="437"/>
    </location>
</feature>
<proteinExistence type="predicted"/>
<gene>
    <name evidence="2" type="ORF">EYC80_000084</name>
</gene>
<feature type="region of interest" description="Disordered" evidence="1">
    <location>
        <begin position="1"/>
        <end position="53"/>
    </location>
</feature>
<feature type="compositionally biased region" description="Basic and acidic residues" evidence="1">
    <location>
        <begin position="33"/>
        <end position="43"/>
    </location>
</feature>
<feature type="compositionally biased region" description="Polar residues" evidence="1">
    <location>
        <begin position="13"/>
        <end position="22"/>
    </location>
</feature>
<evidence type="ECO:0000313" key="3">
    <source>
        <dbReference type="Proteomes" id="UP000326757"/>
    </source>
</evidence>
<feature type="region of interest" description="Disordered" evidence="1">
    <location>
        <begin position="161"/>
        <end position="184"/>
    </location>
</feature>
<sequence length="515" mass="58299">MYTTEMFTEERTSSAARQSSLPFATEPLPHRSLSKETKPHHSNPESSKPTTKQDIKLFMFVSSPCNKVECQASLEDNTKTPSHPPFKPLVFYRCGCLEYIKADDLSQYGLEECAPTSTSHHESPAVTPDAEIRFENKKSYLVSVQGEFYLGSGGLFGTLAPRTTDALPQSSENPGVQPQGKPADVDNSLEYRILENPEKFISGSKANAMPKHSDPFPLQRPCQAREQHQHSPSHLHQHQNQHQLPVQGIPKHPHHHLYAHPDPKNPPPLGYRTSEDPGKFINYSPSTSTRKHSDPAPPRHQSAPSNLSGLSRHRTSNPRDDGEDETKSHGSIGRDRRQESHSQEAVCNASQPRTDEGERERQSQEAAPREWKAGRATVEEELPTEEQETQRNLERQPRKEQERLQTEDEKAPTEKEKENRDVDNHDHHPEPAPRKQSSEYAYSPPKLKFNITSSSSRQHGSLNSRSASRSSHGRRSHRSSSASQGRKDRDHEIYYMDNGIEVQHETHSRSRNSKR</sequence>
<keyword evidence="3" id="KW-1185">Reference proteome</keyword>
<reference evidence="2 3" key="1">
    <citation type="submission" date="2019-06" db="EMBL/GenBank/DDBJ databases">
        <title>Genome Sequence of the Brown Rot Fungal Pathogen Monilinia laxa.</title>
        <authorList>
            <person name="De Miccolis Angelini R.M."/>
            <person name="Landi L."/>
            <person name="Abate D."/>
            <person name="Pollastro S."/>
            <person name="Romanazzi G."/>
            <person name="Faretra F."/>
        </authorList>
    </citation>
    <scope>NUCLEOTIDE SEQUENCE [LARGE SCALE GENOMIC DNA]</scope>
    <source>
        <strain evidence="2 3">Mlax316</strain>
    </source>
</reference>
<feature type="compositionally biased region" description="Basic and acidic residues" evidence="1">
    <location>
        <begin position="353"/>
        <end position="373"/>
    </location>
</feature>
<dbReference type="Proteomes" id="UP000326757">
    <property type="component" value="Unassembled WGS sequence"/>
</dbReference>
<comment type="caution">
    <text evidence="2">The sequence shown here is derived from an EMBL/GenBank/DDBJ whole genome shotgun (WGS) entry which is preliminary data.</text>
</comment>
<feature type="compositionally biased region" description="Polar residues" evidence="1">
    <location>
        <begin position="166"/>
        <end position="176"/>
    </location>
</feature>
<feature type="compositionally biased region" description="Polar residues" evidence="1">
    <location>
        <begin position="450"/>
        <end position="463"/>
    </location>
</feature>
<dbReference type="EMBL" id="VIGI01000005">
    <property type="protein sequence ID" value="KAB8299837.1"/>
    <property type="molecule type" value="Genomic_DNA"/>
</dbReference>
<dbReference type="OrthoDB" id="10527526at2759"/>
<accession>A0A5N6K9H1</accession>
<feature type="compositionally biased region" description="Basic and acidic residues" evidence="1">
    <location>
        <begin position="317"/>
        <end position="342"/>
    </location>
</feature>
<feature type="compositionally biased region" description="Basic and acidic residues" evidence="1">
    <location>
        <begin position="485"/>
        <end position="494"/>
    </location>
</feature>
<protein>
    <submittedName>
        <fullName evidence="2">Uncharacterized protein</fullName>
    </submittedName>
</protein>
<feature type="compositionally biased region" description="Polar residues" evidence="1">
    <location>
        <begin position="343"/>
        <end position="352"/>
    </location>
</feature>